<evidence type="ECO:0000313" key="3">
    <source>
        <dbReference type="Proteomes" id="UP000242146"/>
    </source>
</evidence>
<keyword evidence="1" id="KW-0472">Membrane</keyword>
<evidence type="ECO:0000256" key="1">
    <source>
        <dbReference type="SAM" id="Phobius"/>
    </source>
</evidence>
<name>A0A1X2GYF0_9FUNG</name>
<keyword evidence="1" id="KW-0812">Transmembrane</keyword>
<dbReference type="EMBL" id="MCGT01000001">
    <property type="protein sequence ID" value="ORX63107.1"/>
    <property type="molecule type" value="Genomic_DNA"/>
</dbReference>
<dbReference type="Proteomes" id="UP000242146">
    <property type="component" value="Unassembled WGS sequence"/>
</dbReference>
<gene>
    <name evidence="2" type="ORF">DM01DRAFT_1011997</name>
</gene>
<accession>A0A1X2GYF0</accession>
<organism evidence="2 3">
    <name type="scientific">Hesseltinella vesiculosa</name>
    <dbReference type="NCBI Taxonomy" id="101127"/>
    <lineage>
        <taxon>Eukaryota</taxon>
        <taxon>Fungi</taxon>
        <taxon>Fungi incertae sedis</taxon>
        <taxon>Mucoromycota</taxon>
        <taxon>Mucoromycotina</taxon>
        <taxon>Mucoromycetes</taxon>
        <taxon>Mucorales</taxon>
        <taxon>Cunninghamellaceae</taxon>
        <taxon>Hesseltinella</taxon>
    </lineage>
</organism>
<feature type="transmembrane region" description="Helical" evidence="1">
    <location>
        <begin position="22"/>
        <end position="44"/>
    </location>
</feature>
<reference evidence="2 3" key="1">
    <citation type="submission" date="2016-07" db="EMBL/GenBank/DDBJ databases">
        <title>Pervasive Adenine N6-methylation of Active Genes in Fungi.</title>
        <authorList>
            <consortium name="DOE Joint Genome Institute"/>
            <person name="Mondo S.J."/>
            <person name="Dannebaum R.O."/>
            <person name="Kuo R.C."/>
            <person name="Labutti K."/>
            <person name="Haridas S."/>
            <person name="Kuo A."/>
            <person name="Salamov A."/>
            <person name="Ahrendt S.R."/>
            <person name="Lipzen A."/>
            <person name="Sullivan W."/>
            <person name="Andreopoulos W.B."/>
            <person name="Clum A."/>
            <person name="Lindquist E."/>
            <person name="Daum C."/>
            <person name="Ramamoorthy G.K."/>
            <person name="Gryganskyi A."/>
            <person name="Culley D."/>
            <person name="Magnuson J.K."/>
            <person name="James T.Y."/>
            <person name="O'Malley M.A."/>
            <person name="Stajich J.E."/>
            <person name="Spatafora J.W."/>
            <person name="Visel A."/>
            <person name="Grigoriev I.V."/>
        </authorList>
    </citation>
    <scope>NUCLEOTIDE SEQUENCE [LARGE SCALE GENOMIC DNA]</scope>
    <source>
        <strain evidence="2 3">NRRL 3301</strain>
    </source>
</reference>
<evidence type="ECO:0000313" key="2">
    <source>
        <dbReference type="EMBL" id="ORX63107.1"/>
    </source>
</evidence>
<proteinExistence type="predicted"/>
<comment type="caution">
    <text evidence="2">The sequence shown here is derived from an EMBL/GenBank/DDBJ whole genome shotgun (WGS) entry which is preliminary data.</text>
</comment>
<sequence length="121" mass="14038">MVAMSLQNIVGDSSNKGIRNFLALHCIFHFGIFFFCRAVPLFHIHSRFIDSLFRIHCITLSHPLLHSHLHAHFCNLISLPRPSSNWRGRTWTWRWLSEASVGDFRSCSFGYVSPMFNVVFS</sequence>
<keyword evidence="1" id="KW-1133">Transmembrane helix</keyword>
<dbReference type="AlphaFoldDB" id="A0A1X2GYF0"/>
<protein>
    <submittedName>
        <fullName evidence="2">Uncharacterized protein</fullName>
    </submittedName>
</protein>
<keyword evidence="3" id="KW-1185">Reference proteome</keyword>